<sequence>MTLLLKFLYALIIFISLLFVVTNGAQFLCSDDSDCPRDLCVRNSLTLRCVNYICQCR</sequence>
<dbReference type="EnsemblPlants" id="KEH38751">
    <property type="protein sequence ID" value="KEH38751"/>
    <property type="gene ID" value="MTR_2g079470"/>
</dbReference>
<dbReference type="EMBL" id="PSQE01000002">
    <property type="protein sequence ID" value="RHN75127.1"/>
    <property type="molecule type" value="Genomic_DNA"/>
</dbReference>
<gene>
    <name evidence="3" type="ordered locus">MTR_2g079470</name>
    <name evidence="4" type="ORF">MtrunA17_Chr2g0317781</name>
</gene>
<dbReference type="AlphaFoldDB" id="A0A072VAW3"/>
<accession>A0A072VAW3</accession>
<reference evidence="7" key="4">
    <citation type="journal article" date="2018" name="Nat. Plants">
        <title>Whole-genome landscape of Medicago truncatula symbiotic genes.</title>
        <authorList>
            <person name="Pecrix Y."/>
            <person name="Staton S.E."/>
            <person name="Sallet E."/>
            <person name="Lelandais-Briere C."/>
            <person name="Moreau S."/>
            <person name="Carrere S."/>
            <person name="Blein T."/>
            <person name="Jardinaud M.F."/>
            <person name="Latrasse D."/>
            <person name="Zouine M."/>
            <person name="Zahm M."/>
            <person name="Kreplak J."/>
            <person name="Mayjonade B."/>
            <person name="Satge C."/>
            <person name="Perez M."/>
            <person name="Cauet S."/>
            <person name="Marande W."/>
            <person name="Chantry-Darmon C."/>
            <person name="Lopez-Roques C."/>
            <person name="Bouchez O."/>
            <person name="Berard A."/>
            <person name="Debelle F."/>
            <person name="Munos S."/>
            <person name="Bendahmane A."/>
            <person name="Berges H."/>
            <person name="Niebel A."/>
            <person name="Buitink J."/>
            <person name="Frugier F."/>
            <person name="Benhamed M."/>
            <person name="Crespi M."/>
            <person name="Gouzy J."/>
            <person name="Gamas P."/>
        </authorList>
    </citation>
    <scope>NUCLEOTIDE SEQUENCE [LARGE SCALE GENOMIC DNA]</scope>
    <source>
        <strain evidence="7">cv. Jemalong A17</strain>
    </source>
</reference>
<dbReference type="InterPro" id="IPR009810">
    <property type="entry name" value="Nodulin_late_dom"/>
</dbReference>
<dbReference type="GO" id="GO:0046872">
    <property type="term" value="F:metal ion binding"/>
    <property type="evidence" value="ECO:0007669"/>
    <property type="project" value="InterPro"/>
</dbReference>
<dbReference type="Gramene" id="rna11286">
    <property type="protein sequence ID" value="RHN75127.1"/>
    <property type="gene ID" value="gene11286"/>
</dbReference>
<organism evidence="3 6">
    <name type="scientific">Medicago truncatula</name>
    <name type="common">Barrel medic</name>
    <name type="synonym">Medicago tribuloides</name>
    <dbReference type="NCBI Taxonomy" id="3880"/>
    <lineage>
        <taxon>Eukaryota</taxon>
        <taxon>Viridiplantae</taxon>
        <taxon>Streptophyta</taxon>
        <taxon>Embryophyta</taxon>
        <taxon>Tracheophyta</taxon>
        <taxon>Spermatophyta</taxon>
        <taxon>Magnoliopsida</taxon>
        <taxon>eudicotyledons</taxon>
        <taxon>Gunneridae</taxon>
        <taxon>Pentapetalae</taxon>
        <taxon>rosids</taxon>
        <taxon>fabids</taxon>
        <taxon>Fabales</taxon>
        <taxon>Fabaceae</taxon>
        <taxon>Papilionoideae</taxon>
        <taxon>50 kb inversion clade</taxon>
        <taxon>NPAAA clade</taxon>
        <taxon>Hologalegina</taxon>
        <taxon>IRL clade</taxon>
        <taxon>Trifolieae</taxon>
        <taxon>Medicago</taxon>
    </lineage>
</organism>
<reference evidence="5" key="3">
    <citation type="submission" date="2015-04" db="UniProtKB">
        <authorList>
            <consortium name="EnsemblPlants"/>
        </authorList>
    </citation>
    <scope>IDENTIFICATION</scope>
    <source>
        <strain evidence="5">cv. Jemalong A17</strain>
    </source>
</reference>
<dbReference type="Proteomes" id="UP000265566">
    <property type="component" value="Chromosome 2"/>
</dbReference>
<feature type="domain" description="Late nodulin" evidence="2">
    <location>
        <begin position="1"/>
        <end position="55"/>
    </location>
</feature>
<dbReference type="Pfam" id="PF07127">
    <property type="entry name" value="Nodulin_late"/>
    <property type="match status" value="1"/>
</dbReference>
<reference evidence="4" key="5">
    <citation type="journal article" date="2018" name="Nat. Plants">
        <title>Whole-genome landscape of Medicago truncatula symbiotic genes.</title>
        <authorList>
            <person name="Pecrix Y."/>
            <person name="Gamas P."/>
            <person name="Carrere S."/>
        </authorList>
    </citation>
    <scope>NUCLEOTIDE SEQUENCE</scope>
    <source>
        <tissue evidence="4">Leaves</tissue>
    </source>
</reference>
<evidence type="ECO:0000259" key="2">
    <source>
        <dbReference type="Pfam" id="PF07127"/>
    </source>
</evidence>
<evidence type="ECO:0000313" key="5">
    <source>
        <dbReference type="EnsemblPlants" id="KEH38751"/>
    </source>
</evidence>
<name>A0A072VAW3_MEDTR</name>
<evidence type="ECO:0000313" key="4">
    <source>
        <dbReference type="EMBL" id="RHN75127.1"/>
    </source>
</evidence>
<protein>
    <submittedName>
        <fullName evidence="3 4">Late nodulin</fullName>
    </submittedName>
</protein>
<evidence type="ECO:0000256" key="1">
    <source>
        <dbReference type="SAM" id="SignalP"/>
    </source>
</evidence>
<proteinExistence type="predicted"/>
<keyword evidence="1" id="KW-0732">Signal</keyword>
<evidence type="ECO:0000313" key="3">
    <source>
        <dbReference type="EMBL" id="KEH38751.1"/>
    </source>
</evidence>
<evidence type="ECO:0000313" key="6">
    <source>
        <dbReference type="Proteomes" id="UP000002051"/>
    </source>
</evidence>
<reference evidence="3 6" key="2">
    <citation type="journal article" date="2014" name="BMC Genomics">
        <title>An improved genome release (version Mt4.0) for the model legume Medicago truncatula.</title>
        <authorList>
            <person name="Tang H."/>
            <person name="Krishnakumar V."/>
            <person name="Bidwell S."/>
            <person name="Rosen B."/>
            <person name="Chan A."/>
            <person name="Zhou S."/>
            <person name="Gentzbittel L."/>
            <person name="Childs K.L."/>
            <person name="Yandell M."/>
            <person name="Gundlach H."/>
            <person name="Mayer K.F."/>
            <person name="Schwartz D.C."/>
            <person name="Town C.D."/>
        </authorList>
    </citation>
    <scope>GENOME REANNOTATION</scope>
    <source>
        <strain evidence="3">A17</strain>
        <strain evidence="5 6">cv. Jemalong A17</strain>
    </source>
</reference>
<evidence type="ECO:0000313" key="7">
    <source>
        <dbReference type="Proteomes" id="UP000265566"/>
    </source>
</evidence>
<feature type="signal peptide" evidence="1">
    <location>
        <begin position="1"/>
        <end position="24"/>
    </location>
</feature>
<dbReference type="Proteomes" id="UP000002051">
    <property type="component" value="Chromosome 2"/>
</dbReference>
<dbReference type="HOGENOM" id="CLU_181053_0_0_1"/>
<feature type="chain" id="PRO_5014500417" evidence="1">
    <location>
        <begin position="25"/>
        <end position="57"/>
    </location>
</feature>
<reference evidence="3 6" key="1">
    <citation type="journal article" date="2011" name="Nature">
        <title>The Medicago genome provides insight into the evolution of rhizobial symbioses.</title>
        <authorList>
            <person name="Young N.D."/>
            <person name="Debelle F."/>
            <person name="Oldroyd G.E."/>
            <person name="Geurts R."/>
            <person name="Cannon S.B."/>
            <person name="Udvardi M.K."/>
            <person name="Benedito V.A."/>
            <person name="Mayer K.F."/>
            <person name="Gouzy J."/>
            <person name="Schoof H."/>
            <person name="Van de Peer Y."/>
            <person name="Proost S."/>
            <person name="Cook D.R."/>
            <person name="Meyers B.C."/>
            <person name="Spannagl M."/>
            <person name="Cheung F."/>
            <person name="De Mita S."/>
            <person name="Krishnakumar V."/>
            <person name="Gundlach H."/>
            <person name="Zhou S."/>
            <person name="Mudge J."/>
            <person name="Bharti A.K."/>
            <person name="Murray J.D."/>
            <person name="Naoumkina M.A."/>
            <person name="Rosen B."/>
            <person name="Silverstein K.A."/>
            <person name="Tang H."/>
            <person name="Rombauts S."/>
            <person name="Zhao P.X."/>
            <person name="Zhou P."/>
            <person name="Barbe V."/>
            <person name="Bardou P."/>
            <person name="Bechner M."/>
            <person name="Bellec A."/>
            <person name="Berger A."/>
            <person name="Berges H."/>
            <person name="Bidwell S."/>
            <person name="Bisseling T."/>
            <person name="Choisne N."/>
            <person name="Couloux A."/>
            <person name="Denny R."/>
            <person name="Deshpande S."/>
            <person name="Dai X."/>
            <person name="Doyle J.J."/>
            <person name="Dudez A.M."/>
            <person name="Farmer A.D."/>
            <person name="Fouteau S."/>
            <person name="Franken C."/>
            <person name="Gibelin C."/>
            <person name="Gish J."/>
            <person name="Goldstein S."/>
            <person name="Gonzalez A.J."/>
            <person name="Green P.J."/>
            <person name="Hallab A."/>
            <person name="Hartog M."/>
            <person name="Hua A."/>
            <person name="Humphray S.J."/>
            <person name="Jeong D.H."/>
            <person name="Jing Y."/>
            <person name="Jocker A."/>
            <person name="Kenton S.M."/>
            <person name="Kim D.J."/>
            <person name="Klee K."/>
            <person name="Lai H."/>
            <person name="Lang C."/>
            <person name="Lin S."/>
            <person name="Macmil S.L."/>
            <person name="Magdelenat G."/>
            <person name="Matthews L."/>
            <person name="McCorrison J."/>
            <person name="Monaghan E.L."/>
            <person name="Mun J.H."/>
            <person name="Najar F.Z."/>
            <person name="Nicholson C."/>
            <person name="Noirot C."/>
            <person name="O'Bleness M."/>
            <person name="Paule C.R."/>
            <person name="Poulain J."/>
            <person name="Prion F."/>
            <person name="Qin B."/>
            <person name="Qu C."/>
            <person name="Retzel E.F."/>
            <person name="Riddle C."/>
            <person name="Sallet E."/>
            <person name="Samain S."/>
            <person name="Samson N."/>
            <person name="Sanders I."/>
            <person name="Saurat O."/>
            <person name="Scarpelli C."/>
            <person name="Schiex T."/>
            <person name="Segurens B."/>
            <person name="Severin A.J."/>
            <person name="Sherrier D.J."/>
            <person name="Shi R."/>
            <person name="Sims S."/>
            <person name="Singer S.R."/>
            <person name="Sinharoy S."/>
            <person name="Sterck L."/>
            <person name="Viollet A."/>
            <person name="Wang B.B."/>
            <person name="Wang K."/>
            <person name="Wang M."/>
            <person name="Wang X."/>
            <person name="Warfsmann J."/>
            <person name="Weissenbach J."/>
            <person name="White D.D."/>
            <person name="White J.D."/>
            <person name="Wiley G.B."/>
            <person name="Wincker P."/>
            <person name="Xing Y."/>
            <person name="Yang L."/>
            <person name="Yao Z."/>
            <person name="Ying F."/>
            <person name="Zhai J."/>
            <person name="Zhou L."/>
            <person name="Zuber A."/>
            <person name="Denarie J."/>
            <person name="Dixon R.A."/>
            <person name="May G.D."/>
            <person name="Schwartz D.C."/>
            <person name="Rogers J."/>
            <person name="Quetier F."/>
            <person name="Town C.D."/>
            <person name="Roe B.A."/>
        </authorList>
    </citation>
    <scope>NUCLEOTIDE SEQUENCE [LARGE SCALE GENOMIC DNA]</scope>
    <source>
        <strain evidence="3">A17</strain>
        <strain evidence="5 6">cv. Jemalong A17</strain>
    </source>
</reference>
<keyword evidence="6" id="KW-1185">Reference proteome</keyword>
<dbReference type="EMBL" id="CM001218">
    <property type="protein sequence ID" value="KEH38751.1"/>
    <property type="molecule type" value="Genomic_DNA"/>
</dbReference>